<proteinExistence type="predicted"/>
<protein>
    <submittedName>
        <fullName evidence="1">Uncharacterized protein</fullName>
    </submittedName>
</protein>
<evidence type="ECO:0000313" key="1">
    <source>
        <dbReference type="EMBL" id="KOY60790.1"/>
    </source>
</evidence>
<evidence type="ECO:0000313" key="2">
    <source>
        <dbReference type="Proteomes" id="UP000037727"/>
    </source>
</evidence>
<reference evidence="1 2" key="1">
    <citation type="submission" date="2015-09" db="EMBL/GenBank/DDBJ databases">
        <title>Draft genome sequence and assembly of Photorhabdus sp. VMG, a bacterial symbiont associated with Heterorhabditis zealandica.</title>
        <authorList>
            <person name="Naidoo S."/>
            <person name="Featherston J."/>
            <person name="Mothupi B."/>
            <person name="Gray V.M."/>
        </authorList>
    </citation>
    <scope>NUCLEOTIDE SEQUENCE [LARGE SCALE GENOMIC DNA]</scope>
    <source>
        <strain evidence="1 2">VMG</strain>
    </source>
</reference>
<dbReference type="Proteomes" id="UP000037727">
    <property type="component" value="Unassembled WGS sequence"/>
</dbReference>
<sequence length="67" mass="7545">MIIFCIGSPVQAVITLPALMAGFVQLPHITFKIQDDGVLLKVYLPAIFRYCCQIYQQLLAVHMDHPT</sequence>
<keyword evidence="2" id="KW-1185">Reference proteome</keyword>
<gene>
    <name evidence="1" type="ORF">AM629_17290</name>
</gene>
<accession>A0ABR5K868</accession>
<organism evidence="1 2">
    <name type="scientific">Photorhabdus heterorhabditis</name>
    <dbReference type="NCBI Taxonomy" id="880156"/>
    <lineage>
        <taxon>Bacteria</taxon>
        <taxon>Pseudomonadati</taxon>
        <taxon>Pseudomonadota</taxon>
        <taxon>Gammaproteobacteria</taxon>
        <taxon>Enterobacterales</taxon>
        <taxon>Morganellaceae</taxon>
        <taxon>Photorhabdus</taxon>
    </lineage>
</organism>
<name>A0ABR5K868_9GAMM</name>
<comment type="caution">
    <text evidence="1">The sequence shown here is derived from an EMBL/GenBank/DDBJ whole genome shotgun (WGS) entry which is preliminary data.</text>
</comment>
<dbReference type="EMBL" id="LJCS01000063">
    <property type="protein sequence ID" value="KOY60790.1"/>
    <property type="molecule type" value="Genomic_DNA"/>
</dbReference>